<name>A0AAD8TTQ8_LOLMU</name>
<dbReference type="Pfam" id="PF00078">
    <property type="entry name" value="RVT_1"/>
    <property type="match status" value="1"/>
</dbReference>
<evidence type="ECO:0000256" key="5">
    <source>
        <dbReference type="ARBA" id="ARBA00022759"/>
    </source>
</evidence>
<feature type="domain" description="Reverse transcriptase RNase H-like" evidence="13">
    <location>
        <begin position="1065"/>
        <end position="1168"/>
    </location>
</feature>
<dbReference type="GO" id="GO:0016787">
    <property type="term" value="F:hydrolase activity"/>
    <property type="evidence" value="ECO:0007669"/>
    <property type="project" value="UniProtKB-KW"/>
</dbReference>
<dbReference type="Gene3D" id="3.10.10.10">
    <property type="entry name" value="HIV Type 1 Reverse Transcriptase, subunit A, domain 1"/>
    <property type="match status" value="1"/>
</dbReference>
<evidence type="ECO:0000256" key="8">
    <source>
        <dbReference type="SAM" id="MobiDB-lite"/>
    </source>
</evidence>
<dbReference type="CDD" id="cd01647">
    <property type="entry name" value="RT_LTR"/>
    <property type="match status" value="1"/>
</dbReference>
<keyword evidence="9" id="KW-0472">Membrane</keyword>
<dbReference type="EC" id="2.7.7.49" evidence="1"/>
<dbReference type="InterPro" id="IPR043502">
    <property type="entry name" value="DNA/RNA_pol_sf"/>
</dbReference>
<keyword evidence="6" id="KW-0378">Hydrolase</keyword>
<evidence type="ECO:0000256" key="6">
    <source>
        <dbReference type="ARBA" id="ARBA00022801"/>
    </source>
</evidence>
<dbReference type="InterPro" id="IPR000477">
    <property type="entry name" value="RT_dom"/>
</dbReference>
<comment type="caution">
    <text evidence="14">The sequence shown here is derived from an EMBL/GenBank/DDBJ whole genome shotgun (WGS) entry which is preliminary data.</text>
</comment>
<dbReference type="FunFam" id="3.10.20.370:FF:000001">
    <property type="entry name" value="Retrovirus-related Pol polyprotein from transposon 17.6-like protein"/>
    <property type="match status" value="1"/>
</dbReference>
<dbReference type="Gene3D" id="3.30.70.270">
    <property type="match status" value="3"/>
</dbReference>
<dbReference type="InterPro" id="IPR043128">
    <property type="entry name" value="Rev_trsase/Diguanyl_cyclase"/>
</dbReference>
<evidence type="ECO:0000256" key="1">
    <source>
        <dbReference type="ARBA" id="ARBA00012493"/>
    </source>
</evidence>
<evidence type="ECO:0000259" key="10">
    <source>
        <dbReference type="Pfam" id="PF00078"/>
    </source>
</evidence>
<evidence type="ECO:0000256" key="2">
    <source>
        <dbReference type="ARBA" id="ARBA00022679"/>
    </source>
</evidence>
<evidence type="ECO:0000259" key="12">
    <source>
        <dbReference type="Pfam" id="PF13963"/>
    </source>
</evidence>
<dbReference type="InterPro" id="IPR021109">
    <property type="entry name" value="Peptidase_aspartic_dom_sf"/>
</dbReference>
<keyword evidence="5" id="KW-0255">Endonuclease</keyword>
<evidence type="ECO:0000256" key="4">
    <source>
        <dbReference type="ARBA" id="ARBA00022722"/>
    </source>
</evidence>
<dbReference type="PANTHER" id="PTHR37984:SF5">
    <property type="entry name" value="PROTEIN NYNRIN-LIKE"/>
    <property type="match status" value="1"/>
</dbReference>
<organism evidence="14 15">
    <name type="scientific">Lolium multiflorum</name>
    <name type="common">Italian ryegrass</name>
    <name type="synonym">Lolium perenne subsp. multiflorum</name>
    <dbReference type="NCBI Taxonomy" id="4521"/>
    <lineage>
        <taxon>Eukaryota</taxon>
        <taxon>Viridiplantae</taxon>
        <taxon>Streptophyta</taxon>
        <taxon>Embryophyta</taxon>
        <taxon>Tracheophyta</taxon>
        <taxon>Spermatophyta</taxon>
        <taxon>Magnoliopsida</taxon>
        <taxon>Liliopsida</taxon>
        <taxon>Poales</taxon>
        <taxon>Poaceae</taxon>
        <taxon>BOP clade</taxon>
        <taxon>Pooideae</taxon>
        <taxon>Poodae</taxon>
        <taxon>Poeae</taxon>
        <taxon>Poeae Chloroplast Group 2 (Poeae type)</taxon>
        <taxon>Loliodinae</taxon>
        <taxon>Loliinae</taxon>
        <taxon>Lolium</taxon>
    </lineage>
</organism>
<dbReference type="Gene3D" id="2.40.70.10">
    <property type="entry name" value="Acid Proteases"/>
    <property type="match status" value="1"/>
</dbReference>
<evidence type="ECO:0000256" key="3">
    <source>
        <dbReference type="ARBA" id="ARBA00022695"/>
    </source>
</evidence>
<evidence type="ECO:0000256" key="7">
    <source>
        <dbReference type="ARBA" id="ARBA00022918"/>
    </source>
</evidence>
<feature type="domain" description="Transposase-associated" evidence="12">
    <location>
        <begin position="3"/>
        <end position="64"/>
    </location>
</feature>
<accession>A0AAD8TTQ8</accession>
<feature type="domain" description="Retrotransposon gag" evidence="11">
    <location>
        <begin position="369"/>
        <end position="459"/>
    </location>
</feature>
<keyword evidence="3" id="KW-0548">Nucleotidyltransferase</keyword>
<feature type="compositionally biased region" description="Acidic residues" evidence="8">
    <location>
        <begin position="136"/>
        <end position="157"/>
    </location>
</feature>
<dbReference type="GO" id="GO:0004519">
    <property type="term" value="F:endonuclease activity"/>
    <property type="evidence" value="ECO:0007669"/>
    <property type="project" value="UniProtKB-KW"/>
</dbReference>
<feature type="compositionally biased region" description="Basic and acidic residues" evidence="8">
    <location>
        <begin position="1229"/>
        <end position="1240"/>
    </location>
</feature>
<feature type="transmembrane region" description="Helical" evidence="9">
    <location>
        <begin position="339"/>
        <end position="362"/>
    </location>
</feature>
<dbReference type="GO" id="GO:0003964">
    <property type="term" value="F:RNA-directed DNA polymerase activity"/>
    <property type="evidence" value="ECO:0007669"/>
    <property type="project" value="UniProtKB-KW"/>
</dbReference>
<dbReference type="Pfam" id="PF13963">
    <property type="entry name" value="Transpos_assoc"/>
    <property type="match status" value="1"/>
</dbReference>
<gene>
    <name evidence="14" type="ORF">QYE76_008856</name>
</gene>
<dbReference type="InterPro" id="IPR041373">
    <property type="entry name" value="RT_RNaseH"/>
</dbReference>
<keyword evidence="2" id="KW-0808">Transferase</keyword>
<keyword evidence="4" id="KW-0540">Nuclease</keyword>
<proteinExistence type="predicted"/>
<dbReference type="PANTHER" id="PTHR37984">
    <property type="entry name" value="PROTEIN CBG26694"/>
    <property type="match status" value="1"/>
</dbReference>
<protein>
    <recommendedName>
        <fullName evidence="1">RNA-directed DNA polymerase</fullName>
        <ecNumber evidence="1">2.7.7.49</ecNumber>
    </recommendedName>
</protein>
<evidence type="ECO:0000259" key="13">
    <source>
        <dbReference type="Pfam" id="PF17917"/>
    </source>
</evidence>
<keyword evidence="9" id="KW-1133">Transmembrane helix</keyword>
<feature type="region of interest" description="Disordered" evidence="8">
    <location>
        <begin position="1221"/>
        <end position="1251"/>
    </location>
</feature>
<keyword evidence="9" id="KW-0812">Transmembrane</keyword>
<dbReference type="CDD" id="cd09274">
    <property type="entry name" value="RNase_HI_RT_Ty3"/>
    <property type="match status" value="1"/>
</dbReference>
<dbReference type="InterPro" id="IPR050951">
    <property type="entry name" value="Retrovirus_Pol_polyprotein"/>
</dbReference>
<dbReference type="Pfam" id="PF17917">
    <property type="entry name" value="RT_RNaseH"/>
    <property type="match status" value="1"/>
</dbReference>
<feature type="region of interest" description="Disordered" evidence="8">
    <location>
        <begin position="133"/>
        <end position="160"/>
    </location>
</feature>
<evidence type="ECO:0000313" key="15">
    <source>
        <dbReference type="Proteomes" id="UP001231189"/>
    </source>
</evidence>
<dbReference type="Proteomes" id="UP001231189">
    <property type="component" value="Unassembled WGS sequence"/>
</dbReference>
<keyword evidence="7" id="KW-0695">RNA-directed DNA polymerase</keyword>
<feature type="domain" description="Reverse transcriptase" evidence="10">
    <location>
        <begin position="847"/>
        <end position="942"/>
    </location>
</feature>
<dbReference type="Pfam" id="PF03732">
    <property type="entry name" value="Retrotrans_gag"/>
    <property type="match status" value="1"/>
</dbReference>
<evidence type="ECO:0000259" key="11">
    <source>
        <dbReference type="Pfam" id="PF03732"/>
    </source>
</evidence>
<evidence type="ECO:0000256" key="9">
    <source>
        <dbReference type="SAM" id="Phobius"/>
    </source>
</evidence>
<dbReference type="FunFam" id="3.30.70.270:FF:000026">
    <property type="entry name" value="Transposon Ty3-G Gag-Pol polyprotein"/>
    <property type="match status" value="1"/>
</dbReference>
<dbReference type="InterPro" id="IPR005162">
    <property type="entry name" value="Retrotrans_gag_dom"/>
</dbReference>
<evidence type="ECO:0000313" key="14">
    <source>
        <dbReference type="EMBL" id="KAK1692159.1"/>
    </source>
</evidence>
<keyword evidence="15" id="KW-1185">Reference proteome</keyword>
<dbReference type="SUPFAM" id="SSF56672">
    <property type="entry name" value="DNA/RNA polymerases"/>
    <property type="match status" value="1"/>
</dbReference>
<dbReference type="InterPro" id="IPR029480">
    <property type="entry name" value="Transpos_assoc"/>
</dbReference>
<dbReference type="EMBL" id="JAUUTY010000001">
    <property type="protein sequence ID" value="KAK1692159.1"/>
    <property type="molecule type" value="Genomic_DNA"/>
</dbReference>
<reference evidence="14" key="1">
    <citation type="submission" date="2023-07" db="EMBL/GenBank/DDBJ databases">
        <title>A chromosome-level genome assembly of Lolium multiflorum.</title>
        <authorList>
            <person name="Chen Y."/>
            <person name="Copetti D."/>
            <person name="Kolliker R."/>
            <person name="Studer B."/>
        </authorList>
    </citation>
    <scope>NUCLEOTIDE SEQUENCE</scope>
    <source>
        <strain evidence="14">02402/16</strain>
        <tissue evidence="14">Leaf</tissue>
    </source>
</reference>
<sequence>MTGEWIQKTKEFIESAFDKKRHDIAWCPCRDCGNKKQQTKETVGKHLVKYGFTPFYHTWDFHGETKSKRARTDGAGGSHGMGEFDTGIDDCLEDFRNAHAPENPVVEETQEEGEKSTKQFYEALFAAQKPLHELTEVQEEEEEVGEEEEEEGEEEDQPFSHHFLRQSLHDGDEDAEEEVEMEVEDAPGGVEGGEEVDGYVEGELVEELWTGEELAVLPPPLPEGRKVYLRGNAKLPARPYAQKHIQLEPKGKKCLIHVGSVRPSRLPSGILGCLIREHYPGLVKLPDDLSHRGYLAKSYSRLCGAENTREKRALRRAGPGNSLREGEIDAIVTVIELDIIAIIIIIISTIITAVITAGHRIAMDEVRKKLFSLSLSGKAAHWYKLLDNGDSLEWNDIVPRFYSKFYPPSEIHKDRNRIYNFWPHDGESIAQAWGRLKSLMLKCPIHELPGNVIIDNFYARLSFQDKTLLDTSCSGSFTRNKEEFKRGLLDRIQENTEGWENDKDRESEDGHIIFCEDASNIVSHPNKPKQASVPMLSVKIGDHCYYGLCDIGASVSAIPYELYTEIMHEIDSCELEDIDVVIQLANRETISPIGIVRDVEVLCDCKKEKILTKFAGESYEFNFSKFTKTPYKADLPSNDFKMEQCASIVLVPNNPLQQHLEDSESEIFRKERDELEEIFLRQPILKHDLPVEDLGTTPPPKEDPVFDLKPLPDNLKYAHIDDKKIYPVIISSKLSEIEEERLLEILKKHRGAIGYTLDDLKGISPSICQHAINMEDDAKPVVEHQHRLIPKMKEVVRNEVLRLLEAGIIYPIADSRWVSPVHCVPKKGGMTVVPNDNDELIPQRVVVGYRMCIDFRKVNKVTKKDHYPLPFIDQMLERLSKNTHFCFLDGYSGFSQIAVKAKDQEKTTFTCPYGTYAYRRMPFGLCNAPATFQRCMSAIFHGFCESIVERCEETNLVLNWEKCHFMVNEGIVLGHKISERGIEVDRAKVEAIEKMPYPRDVKGIRSVLGHVGFYRRFIKDFSKISKPLTNLLQKDVPFVFDDDCKEAFETLKKALTTAPIVEPPDWNLPFEIMCDASDFAVGAVLGQRVDKKLNVIHYASKTLDAAQRNYATTEKELLAVVFACDKFRSYIVDSKVTIHTDHAAIRYLMTKKDAKPRLIRWVLLLQEFDLHIVDRKGADNPVADNLSRLENIAYDPVPVNDSFPNEQLAVIKICFRSRSTMASNNKGKGLSEEEVKEVPSRQEQQAGGSKQILVGSVDTRRSFSHNLQGPLPPALSLDSFPMMEEVLRITDEFCDQYRALRREVEILQEENCRLRRMIEYHSIRITRSSSPTSDNNESLRILVQNCQAEKLKTKELIKKLGRSSSPPSPHE</sequence>